<reference evidence="6 7" key="1">
    <citation type="submission" date="2017-02" db="EMBL/GenBank/DDBJ databases">
        <authorList>
            <person name="Peterson S.W."/>
        </authorList>
    </citation>
    <scope>NUCLEOTIDE SEQUENCE [LARGE SCALE GENOMIC DNA]</scope>
    <source>
        <strain evidence="6 7">S285</strain>
    </source>
</reference>
<dbReference type="Gene3D" id="3.90.1720.10">
    <property type="entry name" value="endopeptidase domain like (from Nostoc punctiforme)"/>
    <property type="match status" value="1"/>
</dbReference>
<dbReference type="InterPro" id="IPR041382">
    <property type="entry name" value="SH3_16"/>
</dbReference>
<keyword evidence="3" id="KW-0378">Hydrolase</keyword>
<dbReference type="Proteomes" id="UP000193978">
    <property type="component" value="Chromosome"/>
</dbReference>
<evidence type="ECO:0000259" key="5">
    <source>
        <dbReference type="PROSITE" id="PS51935"/>
    </source>
</evidence>
<protein>
    <submittedName>
        <fullName evidence="6">Peptidase P60</fullName>
    </submittedName>
</protein>
<dbReference type="Gene3D" id="2.30.30.40">
    <property type="entry name" value="SH3 Domains"/>
    <property type="match status" value="1"/>
</dbReference>
<comment type="similarity">
    <text evidence="1">Belongs to the peptidase C40 family.</text>
</comment>
<organism evidence="6 7">
    <name type="scientific">Methylocystis bryophila</name>
    <dbReference type="NCBI Taxonomy" id="655015"/>
    <lineage>
        <taxon>Bacteria</taxon>
        <taxon>Pseudomonadati</taxon>
        <taxon>Pseudomonadota</taxon>
        <taxon>Alphaproteobacteria</taxon>
        <taxon>Hyphomicrobiales</taxon>
        <taxon>Methylocystaceae</taxon>
        <taxon>Methylocystis</taxon>
    </lineage>
</organism>
<dbReference type="RefSeq" id="WP_085770034.1">
    <property type="nucleotide sequence ID" value="NZ_AP027149.1"/>
</dbReference>
<dbReference type="InterPro" id="IPR000064">
    <property type="entry name" value="NLP_P60_dom"/>
</dbReference>
<evidence type="ECO:0000256" key="4">
    <source>
        <dbReference type="ARBA" id="ARBA00022807"/>
    </source>
</evidence>
<name>A0A1W6MR64_9HYPH</name>
<dbReference type="InterPro" id="IPR038765">
    <property type="entry name" value="Papain-like_cys_pep_sf"/>
</dbReference>
<dbReference type="Pfam" id="PF00877">
    <property type="entry name" value="NLPC_P60"/>
    <property type="match status" value="1"/>
</dbReference>
<feature type="domain" description="NlpC/P60" evidence="5">
    <location>
        <begin position="158"/>
        <end position="282"/>
    </location>
</feature>
<dbReference type="InterPro" id="IPR051794">
    <property type="entry name" value="PG_Endopeptidase_C40"/>
</dbReference>
<dbReference type="EMBL" id="CP019948">
    <property type="protein sequence ID" value="ARN79979.1"/>
    <property type="molecule type" value="Genomic_DNA"/>
</dbReference>
<dbReference type="PANTHER" id="PTHR47359:SF3">
    <property type="entry name" value="NLP_P60 DOMAIN-CONTAINING PROTEIN-RELATED"/>
    <property type="match status" value="1"/>
</dbReference>
<accession>A0A1W6MR64</accession>
<proteinExistence type="inferred from homology"/>
<dbReference type="PROSITE" id="PS51935">
    <property type="entry name" value="NLPC_P60"/>
    <property type="match status" value="1"/>
</dbReference>
<evidence type="ECO:0000256" key="3">
    <source>
        <dbReference type="ARBA" id="ARBA00022801"/>
    </source>
</evidence>
<keyword evidence="7" id="KW-1185">Reference proteome</keyword>
<dbReference type="PANTHER" id="PTHR47359">
    <property type="entry name" value="PEPTIDOGLYCAN DL-ENDOPEPTIDASE CWLO"/>
    <property type="match status" value="1"/>
</dbReference>
<dbReference type="KEGG" id="mbry:B1812_01565"/>
<evidence type="ECO:0000256" key="1">
    <source>
        <dbReference type="ARBA" id="ARBA00007074"/>
    </source>
</evidence>
<dbReference type="AlphaFoldDB" id="A0A1W6MR64"/>
<keyword evidence="2" id="KW-0645">Protease</keyword>
<evidence type="ECO:0000256" key="2">
    <source>
        <dbReference type="ARBA" id="ARBA00022670"/>
    </source>
</evidence>
<dbReference type="GO" id="GO:0008234">
    <property type="term" value="F:cysteine-type peptidase activity"/>
    <property type="evidence" value="ECO:0007669"/>
    <property type="project" value="UniProtKB-KW"/>
</dbReference>
<keyword evidence="4" id="KW-0788">Thiol protease</keyword>
<dbReference type="GO" id="GO:0006508">
    <property type="term" value="P:proteolysis"/>
    <property type="evidence" value="ECO:0007669"/>
    <property type="project" value="UniProtKB-KW"/>
</dbReference>
<gene>
    <name evidence="6" type="ORF">B1812_01565</name>
</gene>
<evidence type="ECO:0000313" key="7">
    <source>
        <dbReference type="Proteomes" id="UP000193978"/>
    </source>
</evidence>
<dbReference type="STRING" id="655015.B1812_01565"/>
<sequence length="290" mass="31014">MSGSFDRRLTPARPEIAAKHLEGRVAAARFVDGVAMQIKEGVVDVKREPRPDAPLDTQALYGDCVTVYDEEEGWCWGQLASDGYVGWIAANALWSRVEPPTHVVRVARSFVYPAANMKAPTILALPLGAAARIVEQRDDFLATGEGGFIYAKHLAPIDAHADDFVAVAETLIGVPYLWGGKSPLGIDCSGLVQCALARAGIAAPRDSDLQQAGLGRVVAAEEPLQRGDLVFWKGHVGIMRDASTLLHANATHMLVASEPLDEVRARNVAAGAGEVTAIKRLAPHQEQSKA</sequence>
<dbReference type="SUPFAM" id="SSF54001">
    <property type="entry name" value="Cysteine proteinases"/>
    <property type="match status" value="1"/>
</dbReference>
<evidence type="ECO:0000313" key="6">
    <source>
        <dbReference type="EMBL" id="ARN79979.1"/>
    </source>
</evidence>
<dbReference type="OrthoDB" id="9813368at2"/>
<dbReference type="Pfam" id="PF18348">
    <property type="entry name" value="SH3_16"/>
    <property type="match status" value="1"/>
</dbReference>